<reference evidence="2" key="1">
    <citation type="journal article" date="2021" name="Nat. Commun.">
        <title>Genomic analyses provide insights into spinach domestication and the genetic basis of agronomic traits.</title>
        <authorList>
            <person name="Cai X."/>
            <person name="Sun X."/>
            <person name="Xu C."/>
            <person name="Sun H."/>
            <person name="Wang X."/>
            <person name="Ge C."/>
            <person name="Zhang Z."/>
            <person name="Wang Q."/>
            <person name="Fei Z."/>
            <person name="Jiao C."/>
            <person name="Wang Q."/>
        </authorList>
    </citation>
    <scope>NUCLEOTIDE SEQUENCE [LARGE SCALE GENOMIC DNA]</scope>
    <source>
        <strain evidence="2">cv. Varoflay</strain>
    </source>
</reference>
<feature type="compositionally biased region" description="Low complexity" evidence="1">
    <location>
        <begin position="560"/>
        <end position="575"/>
    </location>
</feature>
<feature type="compositionally biased region" description="Acidic residues" evidence="1">
    <location>
        <begin position="597"/>
        <end position="606"/>
    </location>
</feature>
<accession>A0ABM3R238</accession>
<proteinExistence type="predicted"/>
<sequence length="619" mass="71760">METNDEDQWEEAACNINDHWVPESDEEGDIIDEQVQYFDLNDLAEDTREHIVFSFDLNEPASNEPTEYFQQQSYGPQGHQRKKKPRLSWDTRLQILMWLLNNHIKGEKGKPYFGAMAHVARIYNCHPRTVSRIWKTARAQKEAFQRYNMATKAKNAGRKRIQVEQDSITELSMGDRTCIRDLAEMLNIGPTTLWRMIKRGDVRPHTNPLHPGLQDPNMLQRVKWVLDLLEGDSPQTKRQYLPMFDFVHIDEKWFYLTKKQQRVYLGKNERGKYRSDKSSKFIPKVMFTAAVARPRFNENDECTFDGKLGIFPFTYQEAAKRTSKNREKGTMKTKVVESVKKEETRNMLINQIVPAIMQKWPPSEGPKTIFIQQDNAKTHITHSDPQWQQAHQQGDFTFILVQQPPNNPDLNILDLGLFRSIQSLMHKKMPKDVDAMIGAVNQAYYELEARTLGNVWLSYQYVMNEMLKAKGSNDYDLPHVKKARLFSQGILPIQVIVPMWAVHEGWELLYGTENEAARQPRANTQTEAARANAQVRPQIPNAQTQAARANAQVRPQIPNAQTQAARANAQQNRARQPIKDIPESSNAQQNRTRQAMEEWEEWEDIQDPTRPSRGLRILG</sequence>
<name>A0ABM3R238_SPIOL</name>
<feature type="region of interest" description="Disordered" evidence="1">
    <location>
        <begin position="560"/>
        <end position="619"/>
    </location>
</feature>
<evidence type="ECO:0000256" key="1">
    <source>
        <dbReference type="SAM" id="MobiDB-lite"/>
    </source>
</evidence>
<dbReference type="InterPro" id="IPR036397">
    <property type="entry name" value="RNaseH_sf"/>
</dbReference>
<gene>
    <name evidence="3" type="primary">LOC110787090</name>
</gene>
<dbReference type="Gene3D" id="3.30.420.10">
    <property type="entry name" value="Ribonuclease H-like superfamily/Ribonuclease H"/>
    <property type="match status" value="1"/>
</dbReference>
<dbReference type="PANTHER" id="PTHR47169">
    <property type="entry name" value="OS01G0541250 PROTEIN"/>
    <property type="match status" value="1"/>
</dbReference>
<reference evidence="3" key="2">
    <citation type="submission" date="2025-08" db="UniProtKB">
        <authorList>
            <consortium name="RefSeq"/>
        </authorList>
    </citation>
    <scope>IDENTIFICATION</scope>
    <source>
        <tissue evidence="3">Leaf</tissue>
    </source>
</reference>
<feature type="region of interest" description="Disordered" evidence="1">
    <location>
        <begin position="525"/>
        <end position="546"/>
    </location>
</feature>
<protein>
    <submittedName>
        <fullName evidence="3">Uncharacterized protein</fullName>
    </submittedName>
</protein>
<dbReference type="Proteomes" id="UP000813463">
    <property type="component" value="Chromosome 6"/>
</dbReference>
<evidence type="ECO:0000313" key="2">
    <source>
        <dbReference type="Proteomes" id="UP000813463"/>
    </source>
</evidence>
<dbReference type="GeneID" id="110787090"/>
<dbReference type="RefSeq" id="XP_056689685.1">
    <property type="nucleotide sequence ID" value="XM_056833707.1"/>
</dbReference>
<evidence type="ECO:0000313" key="3">
    <source>
        <dbReference type="RefSeq" id="XP_056689685.1"/>
    </source>
</evidence>
<feature type="compositionally biased region" description="Polar residues" evidence="1">
    <location>
        <begin position="583"/>
        <end position="593"/>
    </location>
</feature>
<keyword evidence="2" id="KW-1185">Reference proteome</keyword>
<organism evidence="2 3">
    <name type="scientific">Spinacia oleracea</name>
    <name type="common">Spinach</name>
    <dbReference type="NCBI Taxonomy" id="3562"/>
    <lineage>
        <taxon>Eukaryota</taxon>
        <taxon>Viridiplantae</taxon>
        <taxon>Streptophyta</taxon>
        <taxon>Embryophyta</taxon>
        <taxon>Tracheophyta</taxon>
        <taxon>Spermatophyta</taxon>
        <taxon>Magnoliopsida</taxon>
        <taxon>eudicotyledons</taxon>
        <taxon>Gunneridae</taxon>
        <taxon>Pentapetalae</taxon>
        <taxon>Caryophyllales</taxon>
        <taxon>Chenopodiaceae</taxon>
        <taxon>Chenopodioideae</taxon>
        <taxon>Anserineae</taxon>
        <taxon>Spinacia</taxon>
    </lineage>
</organism>
<dbReference type="PANTHER" id="PTHR47169:SF3">
    <property type="match status" value="1"/>
</dbReference>